<dbReference type="GO" id="GO:0005125">
    <property type="term" value="F:cytokine activity"/>
    <property type="evidence" value="ECO:0007669"/>
    <property type="project" value="TreeGrafter"/>
</dbReference>
<evidence type="ECO:0000256" key="1">
    <source>
        <dbReference type="ARBA" id="ARBA00004498"/>
    </source>
</evidence>
<accession>H3B5C9</accession>
<proteinExistence type="inferred from homology"/>
<dbReference type="EMBL" id="AFYH01083157">
    <property type="status" value="NOT_ANNOTATED_CDS"/>
    <property type="molecule type" value="Genomic_DNA"/>
</dbReference>
<name>H3B5C9_LATCH</name>
<keyword evidence="5" id="KW-0272">Extracellular matrix</keyword>
<organism evidence="11 12">
    <name type="scientific">Latimeria chalumnae</name>
    <name type="common">Coelacanth</name>
    <dbReference type="NCBI Taxonomy" id="7897"/>
    <lineage>
        <taxon>Eukaryota</taxon>
        <taxon>Metazoa</taxon>
        <taxon>Chordata</taxon>
        <taxon>Craniata</taxon>
        <taxon>Vertebrata</taxon>
        <taxon>Euteleostomi</taxon>
        <taxon>Coelacanthiformes</taxon>
        <taxon>Coelacanthidae</taxon>
        <taxon>Latimeria</taxon>
    </lineage>
</organism>
<keyword evidence="8" id="KW-0325">Glycoprotein</keyword>
<dbReference type="GO" id="GO:0060070">
    <property type="term" value="P:canonical Wnt signaling pathway"/>
    <property type="evidence" value="ECO:0007669"/>
    <property type="project" value="TreeGrafter"/>
</dbReference>
<dbReference type="EMBL" id="AFYH01083155">
    <property type="status" value="NOT_ANNOTATED_CDS"/>
    <property type="molecule type" value="Genomic_DNA"/>
</dbReference>
<evidence type="ECO:0000256" key="5">
    <source>
        <dbReference type="ARBA" id="ARBA00022530"/>
    </source>
</evidence>
<dbReference type="Pfam" id="PF00110">
    <property type="entry name" value="wnt"/>
    <property type="match status" value="1"/>
</dbReference>
<evidence type="ECO:0000256" key="9">
    <source>
        <dbReference type="ARBA" id="ARBA00023288"/>
    </source>
</evidence>
<dbReference type="InParanoid" id="H3B5C9"/>
<dbReference type="PANTHER" id="PTHR12027:SF115">
    <property type="entry name" value="PROTEIN WNT"/>
    <property type="match status" value="1"/>
</dbReference>
<dbReference type="InterPro" id="IPR005817">
    <property type="entry name" value="Wnt"/>
</dbReference>
<dbReference type="GeneTree" id="ENSGT00940000158861"/>
<dbReference type="STRING" id="7897.ENSLACP00000017100"/>
<dbReference type="EMBL" id="AFYH01083156">
    <property type="status" value="NOT_ANNOTATED_CDS"/>
    <property type="molecule type" value="Genomic_DNA"/>
</dbReference>
<dbReference type="CDD" id="cd19339">
    <property type="entry name" value="Wnt_Wnt7"/>
    <property type="match status" value="1"/>
</dbReference>
<keyword evidence="4" id="KW-0964">Secreted</keyword>
<keyword evidence="7" id="KW-1015">Disulfide bond</keyword>
<keyword evidence="9" id="KW-0449">Lipoprotein</keyword>
<dbReference type="Gene3D" id="3.30.2460.20">
    <property type="match status" value="1"/>
</dbReference>
<comment type="similarity">
    <text evidence="2 10">Belongs to the Wnt family.</text>
</comment>
<evidence type="ECO:0000256" key="2">
    <source>
        <dbReference type="ARBA" id="ARBA00005683"/>
    </source>
</evidence>
<evidence type="ECO:0000313" key="11">
    <source>
        <dbReference type="Ensembl" id="ENSLACP00000017100.1"/>
    </source>
</evidence>
<dbReference type="PROSITE" id="PS00246">
    <property type="entry name" value="WNT1"/>
    <property type="match status" value="1"/>
</dbReference>
<evidence type="ECO:0000256" key="10">
    <source>
        <dbReference type="RuleBase" id="RU003500"/>
    </source>
</evidence>
<dbReference type="SMART" id="SM00097">
    <property type="entry name" value="WNT1"/>
    <property type="match status" value="1"/>
</dbReference>
<reference evidence="12" key="1">
    <citation type="submission" date="2011-08" db="EMBL/GenBank/DDBJ databases">
        <title>The draft genome of Latimeria chalumnae.</title>
        <authorList>
            <person name="Di Palma F."/>
            <person name="Alfoldi J."/>
            <person name="Johnson J."/>
            <person name="Berlin A."/>
            <person name="Gnerre S."/>
            <person name="Jaffe D."/>
            <person name="MacCallum I."/>
            <person name="Young S."/>
            <person name="Walker B.J."/>
            <person name="Lander E."/>
            <person name="Lindblad-Toh K."/>
        </authorList>
    </citation>
    <scope>NUCLEOTIDE SEQUENCE [LARGE SCALE GENOMIC DNA]</scope>
    <source>
        <strain evidence="12">Wild caught</strain>
    </source>
</reference>
<evidence type="ECO:0000256" key="8">
    <source>
        <dbReference type="ARBA" id="ARBA00023180"/>
    </source>
</evidence>
<dbReference type="GO" id="GO:0048513">
    <property type="term" value="P:animal organ development"/>
    <property type="evidence" value="ECO:0007669"/>
    <property type="project" value="UniProtKB-ARBA"/>
</dbReference>
<dbReference type="OMA" id="RTHAYTC"/>
<sequence>ITPDGKLVKPHHRQLLALFSNRHGLRGFPPVLALGASIICNKMPGLASQQRTFCQSRPDAMVVIGMGAQLGIEECQYQFRHHRWNCTALGEKTLFGQELKVGSKETAFSYAILSAGIAHAITSACGQGNLTDCGCDQDKQGYYDQEKGWRWGGCSADIQHGITFSREFVDTREVKRSARTLMNLHNNEVGRKLLEQSMRMECKCHGVSGSCTMKTCWVMLPIFRELGFNLKSKYLQAVAVEPMRGRRQRQPTFLKLKKVHGFRKPSDSDLVYVDRSPSFCEEDPSTGSMGTRGRMCNRTSAQGDGCELLCCGRGYNTFQYMRTWQCNCKFHWCCHVTCSTCSERTHAYTCN</sequence>
<dbReference type="Proteomes" id="UP000008672">
    <property type="component" value="Unassembled WGS sequence"/>
</dbReference>
<reference evidence="11" key="3">
    <citation type="submission" date="2025-09" db="UniProtKB">
        <authorList>
            <consortium name="Ensembl"/>
        </authorList>
    </citation>
    <scope>IDENTIFICATION</scope>
</reference>
<keyword evidence="6 10" id="KW-0879">Wnt signaling pathway</keyword>
<reference evidence="11" key="2">
    <citation type="submission" date="2025-08" db="UniProtKB">
        <authorList>
            <consortium name="Ensembl"/>
        </authorList>
    </citation>
    <scope>IDENTIFICATION</scope>
</reference>
<dbReference type="GO" id="GO:0045165">
    <property type="term" value="P:cell fate commitment"/>
    <property type="evidence" value="ECO:0007669"/>
    <property type="project" value="TreeGrafter"/>
</dbReference>
<dbReference type="Ensembl" id="ENSLACT00000017225.1">
    <property type="protein sequence ID" value="ENSLACP00000017100.1"/>
    <property type="gene ID" value="ENSLACG00000015069.1"/>
</dbReference>
<evidence type="ECO:0000313" key="12">
    <source>
        <dbReference type="Proteomes" id="UP000008672"/>
    </source>
</evidence>
<dbReference type="InterPro" id="IPR043158">
    <property type="entry name" value="Wnt_C"/>
</dbReference>
<protein>
    <recommendedName>
        <fullName evidence="10">Protein Wnt</fullName>
    </recommendedName>
</protein>
<dbReference type="PANTHER" id="PTHR12027">
    <property type="entry name" value="WNT RELATED"/>
    <property type="match status" value="1"/>
</dbReference>
<dbReference type="GO" id="GO:0046330">
    <property type="term" value="P:positive regulation of JNK cascade"/>
    <property type="evidence" value="ECO:0007669"/>
    <property type="project" value="TreeGrafter"/>
</dbReference>
<comment type="subcellular location">
    <subcellularLocation>
        <location evidence="1 10">Secreted</location>
        <location evidence="1 10">Extracellular space</location>
        <location evidence="1 10">Extracellular matrix</location>
    </subcellularLocation>
</comment>
<comment type="function">
    <text evidence="10">Ligand for members of the frizzled family of seven transmembrane receptors.</text>
</comment>
<dbReference type="GO" id="GO:0005109">
    <property type="term" value="F:frizzled binding"/>
    <property type="evidence" value="ECO:0007669"/>
    <property type="project" value="TreeGrafter"/>
</dbReference>
<dbReference type="GO" id="GO:0030182">
    <property type="term" value="P:neuron differentiation"/>
    <property type="evidence" value="ECO:0007669"/>
    <property type="project" value="TreeGrafter"/>
</dbReference>
<dbReference type="InterPro" id="IPR013300">
    <property type="entry name" value="Wnt7"/>
</dbReference>
<keyword evidence="12" id="KW-1185">Reference proteome</keyword>
<dbReference type="FunFam" id="3.30.2460.20:FF:000001">
    <property type="entry name" value="Wnt homolog"/>
    <property type="match status" value="1"/>
</dbReference>
<evidence type="ECO:0000256" key="7">
    <source>
        <dbReference type="ARBA" id="ARBA00023157"/>
    </source>
</evidence>
<dbReference type="GO" id="GO:0009888">
    <property type="term" value="P:tissue development"/>
    <property type="evidence" value="ECO:0007669"/>
    <property type="project" value="UniProtKB-ARBA"/>
</dbReference>
<dbReference type="HOGENOM" id="CLU_033039_1_0_1"/>
<dbReference type="InterPro" id="IPR018161">
    <property type="entry name" value="Wnt_CS"/>
</dbReference>
<dbReference type="AlphaFoldDB" id="H3B5C9"/>
<dbReference type="eggNOG" id="KOG3913">
    <property type="taxonomic scope" value="Eukaryota"/>
</dbReference>
<evidence type="ECO:0000256" key="6">
    <source>
        <dbReference type="ARBA" id="ARBA00022687"/>
    </source>
</evidence>
<evidence type="ECO:0000256" key="4">
    <source>
        <dbReference type="ARBA" id="ARBA00022525"/>
    </source>
</evidence>
<dbReference type="PRINTS" id="PR01891">
    <property type="entry name" value="WNT7PROTEIN"/>
</dbReference>
<dbReference type="PRINTS" id="PR01349">
    <property type="entry name" value="WNTPROTEIN"/>
</dbReference>
<keyword evidence="3 10" id="KW-0217">Developmental protein</keyword>
<evidence type="ECO:0000256" key="3">
    <source>
        <dbReference type="ARBA" id="ARBA00022473"/>
    </source>
</evidence>
<dbReference type="GO" id="GO:0005615">
    <property type="term" value="C:extracellular space"/>
    <property type="evidence" value="ECO:0007669"/>
    <property type="project" value="TreeGrafter"/>
</dbReference>